<dbReference type="PANTHER" id="PTHR10125:SF31">
    <property type="entry name" value="P2X RECEPTOR E"/>
    <property type="match status" value="1"/>
</dbReference>
<evidence type="ECO:0000256" key="8">
    <source>
        <dbReference type="ARBA" id="ARBA00023286"/>
    </source>
</evidence>
<protein>
    <recommendedName>
        <fullName evidence="13">ATP receptor</fullName>
    </recommendedName>
</protein>
<name>A0AAV2TYD5_CALDB</name>
<evidence type="ECO:0000256" key="2">
    <source>
        <dbReference type="ARBA" id="ARBA00009848"/>
    </source>
</evidence>
<dbReference type="GO" id="GO:0012505">
    <property type="term" value="C:endomembrane system"/>
    <property type="evidence" value="ECO:0007669"/>
    <property type="project" value="UniProtKB-SubCell"/>
</dbReference>
<dbReference type="Proteomes" id="UP001497525">
    <property type="component" value="Unassembled WGS sequence"/>
</dbReference>
<reference evidence="11" key="1">
    <citation type="submission" date="2024-06" db="EMBL/GenBank/DDBJ databases">
        <authorList>
            <person name="Liu X."/>
            <person name="Lenzi L."/>
            <person name="Haldenby T S."/>
            <person name="Uol C."/>
        </authorList>
    </citation>
    <scope>NUCLEOTIDE SEQUENCE</scope>
</reference>
<dbReference type="GO" id="GO:0070588">
    <property type="term" value="P:calcium ion transmembrane transport"/>
    <property type="evidence" value="ECO:0007669"/>
    <property type="project" value="TreeGrafter"/>
</dbReference>
<accession>A0AAV2TYD5</accession>
<organism evidence="11 12">
    <name type="scientific">Calicophoron daubneyi</name>
    <name type="common">Rumen fluke</name>
    <name type="synonym">Paramphistomum daubneyi</name>
    <dbReference type="NCBI Taxonomy" id="300641"/>
    <lineage>
        <taxon>Eukaryota</taxon>
        <taxon>Metazoa</taxon>
        <taxon>Spiralia</taxon>
        <taxon>Lophotrochozoa</taxon>
        <taxon>Platyhelminthes</taxon>
        <taxon>Trematoda</taxon>
        <taxon>Digenea</taxon>
        <taxon>Plagiorchiida</taxon>
        <taxon>Pronocephalata</taxon>
        <taxon>Paramphistomoidea</taxon>
        <taxon>Paramphistomidae</taxon>
        <taxon>Calicophoron</taxon>
    </lineage>
</organism>
<keyword evidence="5 10" id="KW-1133">Transmembrane helix</keyword>
<comment type="caution">
    <text evidence="11">The sequence shown here is derived from an EMBL/GenBank/DDBJ whole genome shotgun (WGS) entry which is preliminary data.</text>
</comment>
<keyword evidence="7 10" id="KW-0472">Membrane</keyword>
<evidence type="ECO:0000256" key="4">
    <source>
        <dbReference type="ARBA" id="ARBA00022692"/>
    </source>
</evidence>
<sequence length="553" mass="62765">MWWNKGYQSFDRAISGVAAEINGIAWTESTYTQETMQPAMKIYDDGEYQFRTLQNAGFYLATGINSWKVQKLGYCPETKRLPDARCFKDTNCPAGETAGISAVEPDGTAVPEEEIDIDEDGHGVFTGRCINLTGTCEVYAWCPILDEALMRNYLLQAIPLIKPPNILTEPYYYFNDLGFLEQRRRLVETMPEVESPFFDIVNFTIFIKNVIEFPYFDVKRRNVLPWMSELYLKQCTYEPEHPRNKYCPVFRMGDMIRLAGADSRKLIRFGGVMAITIDWQCDLDWSVDYCLPNYAFRQLDRVEESEFHSVSNSSDAALGEGAFKEISVHFGRTEGRSRLLIKTSGIEFLIRATGRAGKFSFLQFTMNIGSGLALLSIATIMCDLVVFHFTHDRKRYREATCDNSTLIRLVSLAAAASLPASRRKQFMRQHSNLFTNVENPFSEASAFPAVADQQEEKGCFTFTRPSHTTNFMPSNSEKLPRADGAHGVTRLESEKNKEEKGDETLLEYHILGAKQQKISVDSFATSMCSSPFLSPPHLLKDVESPMCSSEIFY</sequence>
<keyword evidence="8" id="KW-1071">Ligand-gated ion channel</keyword>
<evidence type="ECO:0000256" key="10">
    <source>
        <dbReference type="SAM" id="Phobius"/>
    </source>
</evidence>
<dbReference type="EMBL" id="CAXLJL010001033">
    <property type="protein sequence ID" value="CAL5142372.1"/>
    <property type="molecule type" value="Genomic_DNA"/>
</dbReference>
<comment type="similarity">
    <text evidence="2">Belongs to the P2X receptor family.</text>
</comment>
<dbReference type="GO" id="GO:0098794">
    <property type="term" value="C:postsynapse"/>
    <property type="evidence" value="ECO:0007669"/>
    <property type="project" value="GOC"/>
</dbReference>
<dbReference type="InterPro" id="IPR027309">
    <property type="entry name" value="P2X_extracellular_dom_sf"/>
</dbReference>
<dbReference type="GO" id="GO:0016020">
    <property type="term" value="C:membrane"/>
    <property type="evidence" value="ECO:0007669"/>
    <property type="project" value="TreeGrafter"/>
</dbReference>
<keyword evidence="3" id="KW-0813">Transport</keyword>
<feature type="transmembrane region" description="Helical" evidence="10">
    <location>
        <begin position="368"/>
        <end position="387"/>
    </location>
</feature>
<evidence type="ECO:0000256" key="7">
    <source>
        <dbReference type="ARBA" id="ARBA00023136"/>
    </source>
</evidence>
<evidence type="ECO:0000313" key="12">
    <source>
        <dbReference type="Proteomes" id="UP001497525"/>
    </source>
</evidence>
<evidence type="ECO:0000313" key="11">
    <source>
        <dbReference type="EMBL" id="CAL5142372.1"/>
    </source>
</evidence>
<evidence type="ECO:0000256" key="6">
    <source>
        <dbReference type="ARBA" id="ARBA00023065"/>
    </source>
</evidence>
<keyword evidence="6" id="KW-0406">Ion transport</keyword>
<dbReference type="Gene3D" id="2.60.490.10">
    <property type="entry name" value="atp-gated p2x4 ion channel domain"/>
    <property type="match status" value="1"/>
</dbReference>
<dbReference type="Pfam" id="PF00864">
    <property type="entry name" value="P2X_receptor"/>
    <property type="match status" value="2"/>
</dbReference>
<dbReference type="GO" id="GO:0004931">
    <property type="term" value="F:extracellularly ATP-gated monoatomic cation channel activity"/>
    <property type="evidence" value="ECO:0007669"/>
    <property type="project" value="TreeGrafter"/>
</dbReference>
<dbReference type="AlphaFoldDB" id="A0AAV2TYD5"/>
<comment type="subcellular location">
    <subcellularLocation>
        <location evidence="1">Endomembrane system</location>
    </subcellularLocation>
</comment>
<gene>
    <name evidence="11" type="ORF">CDAUBV1_LOCUS17605</name>
</gene>
<keyword evidence="9" id="KW-0407">Ion channel</keyword>
<dbReference type="InterPro" id="IPR059116">
    <property type="entry name" value="P2X_receptor"/>
</dbReference>
<keyword evidence="4 10" id="KW-0812">Transmembrane</keyword>
<evidence type="ECO:0000256" key="5">
    <source>
        <dbReference type="ARBA" id="ARBA00022989"/>
    </source>
</evidence>
<evidence type="ECO:0008006" key="13">
    <source>
        <dbReference type="Google" id="ProtNLM"/>
    </source>
</evidence>
<evidence type="ECO:0000256" key="3">
    <source>
        <dbReference type="ARBA" id="ARBA00022448"/>
    </source>
</evidence>
<dbReference type="PANTHER" id="PTHR10125">
    <property type="entry name" value="P2X PURINOCEPTOR"/>
    <property type="match status" value="1"/>
</dbReference>
<proteinExistence type="inferred from homology"/>
<evidence type="ECO:0000256" key="1">
    <source>
        <dbReference type="ARBA" id="ARBA00004308"/>
    </source>
</evidence>
<evidence type="ECO:0000256" key="9">
    <source>
        <dbReference type="ARBA" id="ARBA00023303"/>
    </source>
</evidence>